<geneLocation type="plasmid" evidence="2 3">
    <name>p888-76-1</name>
</geneLocation>
<keyword evidence="3" id="KW-1185">Reference proteome</keyword>
<accession>A0A830ZFA5</accession>
<dbReference type="Pfam" id="PF09677">
    <property type="entry name" value="TrbI_Ftype"/>
    <property type="match status" value="1"/>
</dbReference>
<evidence type="ECO:0000256" key="1">
    <source>
        <dbReference type="SAM" id="Phobius"/>
    </source>
</evidence>
<keyword evidence="1" id="KW-0472">Membrane</keyword>
<dbReference type="KEGG" id="kco:BWI95_22295"/>
<dbReference type="RefSeq" id="WP_076770382.1">
    <property type="nucleotide sequence ID" value="NZ_CP019446.1"/>
</dbReference>
<proteinExistence type="predicted"/>
<dbReference type="AlphaFoldDB" id="A0A830ZFA5"/>
<gene>
    <name evidence="2" type="ORF">BWI95_22295</name>
</gene>
<evidence type="ECO:0000313" key="3">
    <source>
        <dbReference type="Proteomes" id="UP000187148"/>
    </source>
</evidence>
<sequence>MGEKSLSDNKPYDAEVVRDGVTLAGSMASRWPKLVACGAGALLIVTGIAWGVARLVTPQVVTFDMKGTMDIFIQQSAQQKLDEARAKALVSRFNQAMIDSLAAWQQKHNAVILVQPAVVSVQPDITTAIRNDIAARMQSPGREVK</sequence>
<dbReference type="Proteomes" id="UP000187148">
    <property type="component" value="Plasmid p888-76-1"/>
</dbReference>
<keyword evidence="1" id="KW-0812">Transmembrane</keyword>
<protein>
    <submittedName>
        <fullName evidence="2">Type-F conjugative transfer system protein TrbI</fullName>
    </submittedName>
</protein>
<organism evidence="2 3">
    <name type="scientific">Kosakonia cowanii JCM 10956 = DSM 18146</name>
    <dbReference type="NCBI Taxonomy" id="1300165"/>
    <lineage>
        <taxon>Bacteria</taxon>
        <taxon>Pseudomonadati</taxon>
        <taxon>Pseudomonadota</taxon>
        <taxon>Gammaproteobacteria</taxon>
        <taxon>Enterobacterales</taxon>
        <taxon>Enterobacteriaceae</taxon>
        <taxon>Kosakonia</taxon>
    </lineage>
</organism>
<name>A0A830ZFA5_9ENTR</name>
<dbReference type="InterPro" id="IPR014115">
    <property type="entry name" value="TrbI_Ftype"/>
</dbReference>
<keyword evidence="2" id="KW-0614">Plasmid</keyword>
<keyword evidence="1" id="KW-1133">Transmembrane helix</keyword>
<reference evidence="2 3" key="1">
    <citation type="submission" date="2017-01" db="EMBL/GenBank/DDBJ databases">
        <authorList>
            <person name="Cao J.-M."/>
        </authorList>
    </citation>
    <scope>NUCLEOTIDE SEQUENCE [LARGE SCALE GENOMIC DNA]</scope>
    <source>
        <strain evidence="2 3">888-76</strain>
        <plasmid evidence="2 3">p888-76-1</plasmid>
    </source>
</reference>
<dbReference type="EMBL" id="CP019446">
    <property type="protein sequence ID" value="APZ07783.1"/>
    <property type="molecule type" value="Genomic_DNA"/>
</dbReference>
<dbReference type="NCBIfam" id="TIGR02744">
    <property type="entry name" value="TrbI_Ftype"/>
    <property type="match status" value="1"/>
</dbReference>
<feature type="transmembrane region" description="Helical" evidence="1">
    <location>
        <begin position="34"/>
        <end position="53"/>
    </location>
</feature>
<evidence type="ECO:0000313" key="2">
    <source>
        <dbReference type="EMBL" id="APZ07783.1"/>
    </source>
</evidence>